<keyword evidence="2" id="KW-1185">Reference proteome</keyword>
<name>A1BFA5_CHLPD</name>
<protein>
    <submittedName>
        <fullName evidence="1">Uncharacterized protein</fullName>
    </submittedName>
</protein>
<dbReference type="OrthoDB" id="595430at2"/>
<dbReference type="AlphaFoldDB" id="A1BFA5"/>
<dbReference type="HOGENOM" id="CLU_2480585_0_0_10"/>
<dbReference type="STRING" id="290317.Cpha266_1035"/>
<dbReference type="Gene3D" id="3.30.43.10">
    <property type="entry name" value="Uridine Diphospho-n-acetylenolpyruvylglucosamine Reductase, domain 2"/>
    <property type="match status" value="1"/>
</dbReference>
<dbReference type="Proteomes" id="UP000008701">
    <property type="component" value="Chromosome"/>
</dbReference>
<evidence type="ECO:0000313" key="1">
    <source>
        <dbReference type="EMBL" id="ABL65082.1"/>
    </source>
</evidence>
<dbReference type="KEGG" id="cph:Cpha266_1035"/>
<accession>A1BFA5</accession>
<dbReference type="RefSeq" id="WP_011744909.1">
    <property type="nucleotide sequence ID" value="NC_008639.1"/>
</dbReference>
<organism evidence="1 2">
    <name type="scientific">Chlorobium phaeobacteroides (strain DSM 266 / SMG 266 / 2430)</name>
    <dbReference type="NCBI Taxonomy" id="290317"/>
    <lineage>
        <taxon>Bacteria</taxon>
        <taxon>Pseudomonadati</taxon>
        <taxon>Chlorobiota</taxon>
        <taxon>Chlorobiia</taxon>
        <taxon>Chlorobiales</taxon>
        <taxon>Chlorobiaceae</taxon>
        <taxon>Chlorobium/Pelodictyon group</taxon>
        <taxon>Chlorobium</taxon>
    </lineage>
</organism>
<evidence type="ECO:0000313" key="2">
    <source>
        <dbReference type="Proteomes" id="UP000008701"/>
    </source>
</evidence>
<dbReference type="EMBL" id="CP000492">
    <property type="protein sequence ID" value="ABL65082.1"/>
    <property type="molecule type" value="Genomic_DNA"/>
</dbReference>
<dbReference type="eggNOG" id="ENOG50346JH">
    <property type="taxonomic scope" value="Bacteria"/>
</dbReference>
<proteinExistence type="predicted"/>
<gene>
    <name evidence="1" type="ordered locus">Cpha266_1035</name>
</gene>
<sequence>MLRLDELRAGVKGEFFLKEELHDHNVRKVDALADVIIKPAGKKELGKLLNLLQAAGYPHVVINSKGRVQFPDQRFHGAVIVTDLKL</sequence>
<reference evidence="1 2" key="1">
    <citation type="submission" date="2006-12" db="EMBL/GenBank/DDBJ databases">
        <title>Complete sequence of Chlorobium phaeobacteroides DSM 266.</title>
        <authorList>
            <consortium name="US DOE Joint Genome Institute"/>
            <person name="Copeland A."/>
            <person name="Lucas S."/>
            <person name="Lapidus A."/>
            <person name="Barry K."/>
            <person name="Detter J.C."/>
            <person name="Glavina del Rio T."/>
            <person name="Hammon N."/>
            <person name="Israni S."/>
            <person name="Pitluck S."/>
            <person name="Goltsman E."/>
            <person name="Schmutz J."/>
            <person name="Larimer F."/>
            <person name="Land M."/>
            <person name="Hauser L."/>
            <person name="Mikhailova N."/>
            <person name="Li T."/>
            <person name="Overmann J."/>
            <person name="Bryant D.A."/>
            <person name="Richardson P."/>
        </authorList>
    </citation>
    <scope>NUCLEOTIDE SEQUENCE [LARGE SCALE GENOMIC DNA]</scope>
    <source>
        <strain evidence="1 2">DSM 266</strain>
    </source>
</reference>
<dbReference type="InterPro" id="IPR016167">
    <property type="entry name" value="FAD-bd_PCMH_sub1"/>
</dbReference>